<accession>A0ABD1KW80</accession>
<sequence length="878" mass="99638">MAQALSEEEFHRMQAQLLELRTQNYQLSDDLRKNTVELNNVRQKTSTLEKDYIKAQKALNKSKKAQEVEALLSENEMLQGKLHSQEDDFRLQNSTLMQELSKLCSQIEQLEQENKSLRDGKGLQATAPSPTSSPGPVDGELLRLQAENSALLKKMAALQERQESQLRSPRGAEVREGGATVMDGGVDSNGVQLHADAAGSVGTEDGERLVQAEAKCASLEQRVNELSEVELKLQTEMEEKLLLKEQLQTLESSKQADVSKLNEELAKLTDKLKKKQESFLRLQSEKEVLYNDSRTKIDEIQQRKEEELKSMNIRIQKLQADLTLANQSVAELKEQLQSKEKEHEAALHTLKDQVACQSAVSQEQVEGMLSENDALRTNLAALEQIQTVKTQEMNLLRDQNMALSAELQQRRTDQESFMAQKDDLNSQLQEANRANGRLLEQLNELGQDKERLQQDLEEAKKTADKRKAMLDELAIEMAQEKSRHKEELSDARLQHEKEVLSVRARYEKELRGLHEEKNRTEEEIRAQLREEKARSKELEGLQQSVEELQAQVQSMEGTKGWFERRLKEAEESIEKNLLDHQEEIQKLQKEHAVQLEGKEGEVEAVKQELAEGEKQREAHEASIAKLKQEIKDTVDGQRILEKKGSSALKDLKRQLHLERKRADKLQERLQEILTNTKTRTGLEELVLSEISSPSRTQQTGDSSSVSSFSYREMMKEGGATQSTNKSNTSSPQSQRPADLSDDEVGELFQRLAEVQQEKWLLEEKVKHLEVSCSSMADDICKKSAIIETYVMDSRRDVSGAATVAHGGPGERSGLGSVLRDLVKPGDENLREMNKKLQHMLEEQLTKNMHLQKDLEVLSQEIVRLSKDSQPSKEPETTG</sequence>
<gene>
    <name evidence="3" type="ORF">ACEWY4_000292</name>
</gene>
<comment type="caution">
    <text evidence="3">The sequence shown here is derived from an EMBL/GenBank/DDBJ whole genome shotgun (WGS) entry which is preliminary data.</text>
</comment>
<reference evidence="3 4" key="1">
    <citation type="submission" date="2024-09" db="EMBL/GenBank/DDBJ databases">
        <title>A chromosome-level genome assembly of Gray's grenadier anchovy, Coilia grayii.</title>
        <authorList>
            <person name="Fu Z."/>
        </authorList>
    </citation>
    <scope>NUCLEOTIDE SEQUENCE [LARGE SCALE GENOMIC DNA]</scope>
    <source>
        <strain evidence="3">G4</strain>
        <tissue evidence="3">Muscle</tissue>
    </source>
</reference>
<feature type="region of interest" description="Disordered" evidence="2">
    <location>
        <begin position="118"/>
        <end position="137"/>
    </location>
</feature>
<evidence type="ECO:0000313" key="4">
    <source>
        <dbReference type="Proteomes" id="UP001591681"/>
    </source>
</evidence>
<feature type="coiled-coil region" evidence="1">
    <location>
        <begin position="414"/>
        <end position="675"/>
    </location>
</feature>
<feature type="compositionally biased region" description="Polar residues" evidence="2">
    <location>
        <begin position="689"/>
        <end position="707"/>
    </location>
</feature>
<feature type="compositionally biased region" description="Low complexity" evidence="2">
    <location>
        <begin position="125"/>
        <end position="134"/>
    </location>
</feature>
<proteinExistence type="predicted"/>
<protein>
    <recommendedName>
        <fullName evidence="5">GRIP1-associated protein 1</fullName>
    </recommendedName>
</protein>
<feature type="compositionally biased region" description="Polar residues" evidence="2">
    <location>
        <begin position="719"/>
        <end position="735"/>
    </location>
</feature>
<dbReference type="InterPro" id="IPR026204">
    <property type="entry name" value="GRIPAP1"/>
</dbReference>
<organism evidence="3 4">
    <name type="scientific">Coilia grayii</name>
    <name type="common">Gray's grenadier anchovy</name>
    <dbReference type="NCBI Taxonomy" id="363190"/>
    <lineage>
        <taxon>Eukaryota</taxon>
        <taxon>Metazoa</taxon>
        <taxon>Chordata</taxon>
        <taxon>Craniata</taxon>
        <taxon>Vertebrata</taxon>
        <taxon>Euteleostomi</taxon>
        <taxon>Actinopterygii</taxon>
        <taxon>Neopterygii</taxon>
        <taxon>Teleostei</taxon>
        <taxon>Clupei</taxon>
        <taxon>Clupeiformes</taxon>
        <taxon>Clupeoidei</taxon>
        <taxon>Engraulidae</taxon>
        <taxon>Coilinae</taxon>
        <taxon>Coilia</taxon>
    </lineage>
</organism>
<evidence type="ECO:0008006" key="5">
    <source>
        <dbReference type="Google" id="ProtNLM"/>
    </source>
</evidence>
<feature type="coiled-coil region" evidence="1">
    <location>
        <begin position="833"/>
        <end position="867"/>
    </location>
</feature>
<keyword evidence="1" id="KW-0175">Coiled coil</keyword>
<evidence type="ECO:0000313" key="3">
    <source>
        <dbReference type="EMBL" id="KAL2103424.1"/>
    </source>
</evidence>
<feature type="region of interest" description="Disordered" evidence="2">
    <location>
        <begin position="688"/>
        <end position="707"/>
    </location>
</feature>
<dbReference type="EMBL" id="JBHFQA010000001">
    <property type="protein sequence ID" value="KAL2103424.1"/>
    <property type="molecule type" value="Genomic_DNA"/>
</dbReference>
<dbReference type="PANTHER" id="PTHR18978">
    <property type="entry name" value="GRIP-1 ASSOCIATED PROTEIN 1"/>
    <property type="match status" value="1"/>
</dbReference>
<dbReference type="PANTHER" id="PTHR18978:SF1">
    <property type="entry name" value="GRIP1-ASSOCIATED PROTEIN 1"/>
    <property type="match status" value="1"/>
</dbReference>
<feature type="region of interest" description="Disordered" evidence="2">
    <location>
        <begin position="714"/>
        <end position="741"/>
    </location>
</feature>
<dbReference type="Proteomes" id="UP001591681">
    <property type="component" value="Unassembled WGS sequence"/>
</dbReference>
<keyword evidence="4" id="KW-1185">Reference proteome</keyword>
<evidence type="ECO:0000256" key="2">
    <source>
        <dbReference type="SAM" id="MobiDB-lite"/>
    </source>
</evidence>
<name>A0ABD1KW80_9TELE</name>
<evidence type="ECO:0000256" key="1">
    <source>
        <dbReference type="SAM" id="Coils"/>
    </source>
</evidence>
<feature type="coiled-coil region" evidence="1">
    <location>
        <begin position="209"/>
        <end position="385"/>
    </location>
</feature>
<dbReference type="AlphaFoldDB" id="A0ABD1KW80"/>